<protein>
    <submittedName>
        <fullName evidence="1">Asp/Glu racemase</fullName>
    </submittedName>
</protein>
<keyword evidence="2" id="KW-1185">Reference proteome</keyword>
<dbReference type="KEGG" id="scy:SCATT_p01050"/>
<dbReference type="HOGENOM" id="CLU_079356_0_1_11"/>
<dbReference type="Proteomes" id="UP000007842">
    <property type="component" value="Plasmid pSCATT"/>
</dbReference>
<sequence>MSAPRIALISAVPAAIAPAAEALRERFPAAVVWNLLDDRLLADADERGGPDGDLYARMERLVEYAVRGGADGVLLTCSLYGAVARRAAVGVPVLAPDQAAFDELCARRFGRVLVVASFAGARDDSAARLRQALRRSGSATDVRGVAVPGAVGPRDVPGLVAALAEGCAEVMDGVGAVFLAQFSLAPAARGLAAALGVPVVSGPVSAADALRSALGY</sequence>
<proteinExistence type="predicted"/>
<name>F8JLI7_STREN</name>
<gene>
    <name evidence="1" type="ordered locus">SCATT_p01050</name>
</gene>
<dbReference type="RefSeq" id="WP_014152066.1">
    <property type="nucleotide sequence ID" value="NC_016113.1"/>
</dbReference>
<organism evidence="1 2">
    <name type="scientific">Streptantibioticus cattleyicolor (strain ATCC 35852 / DSM 46488 / JCM 4925 / NBRC 14057 / NRRL 8057)</name>
    <name type="common">Streptomyces cattleya</name>
    <dbReference type="NCBI Taxonomy" id="1003195"/>
    <lineage>
        <taxon>Bacteria</taxon>
        <taxon>Bacillati</taxon>
        <taxon>Actinomycetota</taxon>
        <taxon>Actinomycetes</taxon>
        <taxon>Kitasatosporales</taxon>
        <taxon>Streptomycetaceae</taxon>
        <taxon>Streptantibioticus</taxon>
    </lineage>
</organism>
<accession>F8JLI7</accession>
<evidence type="ECO:0000313" key="1">
    <source>
        <dbReference type="EMBL" id="AEW98298.1"/>
    </source>
</evidence>
<geneLocation type="plasmid" evidence="1 2">
    <name>pSCATT</name>
</geneLocation>
<dbReference type="EMBL" id="CP003229">
    <property type="protein sequence ID" value="AEW98298.1"/>
    <property type="molecule type" value="Genomic_DNA"/>
</dbReference>
<accession>G8XE35</accession>
<dbReference type="PATRIC" id="fig|1003195.11.peg.1569"/>
<reference evidence="2" key="1">
    <citation type="submission" date="2011-12" db="EMBL/GenBank/DDBJ databases">
        <title>Complete genome sequence of Streptomyces cattleya strain DSM 46488.</title>
        <authorList>
            <person name="Ou H.-Y."/>
            <person name="Li P."/>
            <person name="Zhao C."/>
            <person name="O'Hagan D."/>
            <person name="Deng Z."/>
        </authorList>
    </citation>
    <scope>NUCLEOTIDE SEQUENCE [LARGE SCALE GENOMIC DNA]</scope>
    <source>
        <strain evidence="2">ATCC 35852 / DSM 46488 / JCM 4925 / NBRC 14057 / NRRL 8057</strain>
        <plasmid evidence="2">Plasmid pSCATT</plasmid>
    </source>
</reference>
<keyword evidence="1" id="KW-0614">Plasmid</keyword>
<dbReference type="OrthoDB" id="3531441at2"/>
<evidence type="ECO:0000313" key="2">
    <source>
        <dbReference type="Proteomes" id="UP000007842"/>
    </source>
</evidence>
<dbReference type="KEGG" id="sct:SCAT_p1619"/>
<dbReference type="InterPro" id="IPR053714">
    <property type="entry name" value="Iso_Racemase_Enz_sf"/>
</dbReference>
<dbReference type="AlphaFoldDB" id="F8JLI7"/>
<dbReference type="Gene3D" id="3.40.50.12500">
    <property type="match status" value="1"/>
</dbReference>